<comment type="similarity">
    <text evidence="1">Belongs to the prokaryotic molybdopterin-containing oxidoreductase family.</text>
</comment>
<feature type="domain" description="Molybdopterin dinucleotide-binding" evidence="6">
    <location>
        <begin position="349"/>
        <end position="464"/>
    </location>
</feature>
<evidence type="ECO:0000256" key="1">
    <source>
        <dbReference type="ARBA" id="ARBA00010312"/>
    </source>
</evidence>
<dbReference type="Gene3D" id="3.40.50.740">
    <property type="match status" value="1"/>
</dbReference>
<organism evidence="7 8">
    <name type="scientific">Paracraurococcus ruber</name>
    <dbReference type="NCBI Taxonomy" id="77675"/>
    <lineage>
        <taxon>Bacteria</taxon>
        <taxon>Pseudomonadati</taxon>
        <taxon>Pseudomonadota</taxon>
        <taxon>Alphaproteobacteria</taxon>
        <taxon>Acetobacterales</taxon>
        <taxon>Roseomonadaceae</taxon>
        <taxon>Paracraurococcus</taxon>
    </lineage>
</organism>
<comment type="caution">
    <text evidence="7">The sequence shown here is derived from an EMBL/GenBank/DDBJ whole genome shotgun (WGS) entry which is preliminary data.</text>
</comment>
<dbReference type="Pfam" id="PF00384">
    <property type="entry name" value="Molybdopterin"/>
    <property type="match status" value="1"/>
</dbReference>
<keyword evidence="4" id="KW-0411">Iron-sulfur</keyword>
<evidence type="ECO:0000256" key="3">
    <source>
        <dbReference type="ARBA" id="ARBA00023004"/>
    </source>
</evidence>
<evidence type="ECO:0000313" key="8">
    <source>
        <dbReference type="Proteomes" id="UP000697995"/>
    </source>
</evidence>
<dbReference type="Gene3D" id="3.40.228.10">
    <property type="entry name" value="Dimethylsulfoxide Reductase, domain 2"/>
    <property type="match status" value="1"/>
</dbReference>
<evidence type="ECO:0008006" key="9">
    <source>
        <dbReference type="Google" id="ProtNLM"/>
    </source>
</evidence>
<dbReference type="SUPFAM" id="SSF50692">
    <property type="entry name" value="ADC-like"/>
    <property type="match status" value="1"/>
</dbReference>
<evidence type="ECO:0000313" key="7">
    <source>
        <dbReference type="EMBL" id="MBK1661404.1"/>
    </source>
</evidence>
<evidence type="ECO:0000259" key="5">
    <source>
        <dbReference type="Pfam" id="PF00384"/>
    </source>
</evidence>
<dbReference type="PANTHER" id="PTHR43742:SF6">
    <property type="entry name" value="OXIDOREDUCTASE YYAE-RELATED"/>
    <property type="match status" value="1"/>
</dbReference>
<reference evidence="7 8" key="1">
    <citation type="journal article" date="2020" name="Microorganisms">
        <title>Osmotic Adaptation and Compatible Solute Biosynthesis of Phototrophic Bacteria as Revealed from Genome Analyses.</title>
        <authorList>
            <person name="Imhoff J.F."/>
            <person name="Rahn T."/>
            <person name="Kunzel S."/>
            <person name="Keller A."/>
            <person name="Neulinger S.C."/>
        </authorList>
    </citation>
    <scope>NUCLEOTIDE SEQUENCE [LARGE SCALE GENOMIC DNA]</scope>
    <source>
        <strain evidence="7 8">DSM 15382</strain>
    </source>
</reference>
<evidence type="ECO:0000256" key="2">
    <source>
        <dbReference type="ARBA" id="ARBA00022723"/>
    </source>
</evidence>
<dbReference type="PANTHER" id="PTHR43742">
    <property type="entry name" value="TRIMETHYLAMINE-N-OXIDE REDUCTASE"/>
    <property type="match status" value="1"/>
</dbReference>
<dbReference type="SUPFAM" id="SSF53706">
    <property type="entry name" value="Formate dehydrogenase/DMSO reductase, domains 1-3"/>
    <property type="match status" value="1"/>
</dbReference>
<dbReference type="InterPro" id="IPR050612">
    <property type="entry name" value="Prok_Mopterin_Oxidored"/>
</dbReference>
<protein>
    <recommendedName>
        <fullName evidence="9">Molybdopterin oxidoreductase</fullName>
    </recommendedName>
</protein>
<dbReference type="InterPro" id="IPR009010">
    <property type="entry name" value="Asp_de-COase-like_dom_sf"/>
</dbReference>
<dbReference type="InterPro" id="IPR006656">
    <property type="entry name" value="Mopterin_OxRdtase"/>
</dbReference>
<feature type="domain" description="Molybdopterin oxidoreductase" evidence="5">
    <location>
        <begin position="54"/>
        <end position="249"/>
    </location>
</feature>
<evidence type="ECO:0000259" key="6">
    <source>
        <dbReference type="Pfam" id="PF01568"/>
    </source>
</evidence>
<dbReference type="Pfam" id="PF01568">
    <property type="entry name" value="Molydop_binding"/>
    <property type="match status" value="1"/>
</dbReference>
<keyword evidence="3" id="KW-0408">Iron</keyword>
<dbReference type="Proteomes" id="UP000697995">
    <property type="component" value="Unassembled WGS sequence"/>
</dbReference>
<dbReference type="Gene3D" id="2.40.40.20">
    <property type="match status" value="1"/>
</dbReference>
<dbReference type="InterPro" id="IPR006657">
    <property type="entry name" value="MoPterin_dinucl-bd_dom"/>
</dbReference>
<gene>
    <name evidence="7" type="ORF">CKO45_24660</name>
</gene>
<keyword evidence="2" id="KW-0479">Metal-binding</keyword>
<accession>A0ABS1D3N6</accession>
<name>A0ABS1D3N6_9PROT</name>
<dbReference type="EMBL" id="NRSG01000297">
    <property type="protein sequence ID" value="MBK1661404.1"/>
    <property type="molecule type" value="Genomic_DNA"/>
</dbReference>
<keyword evidence="8" id="KW-1185">Reference proteome</keyword>
<proteinExistence type="inferred from homology"/>
<evidence type="ECO:0000256" key="4">
    <source>
        <dbReference type="ARBA" id="ARBA00023014"/>
    </source>
</evidence>
<sequence length="475" mass="51501">MAVATTLGMVSCRPVFDHYAALCARYTPEAVTEICWVAAEQLEAAARLIWQARPASYYAWSGHEHHANTTETARAMALLYALTGSFDQRGGNVLLPVVPSSGVTGEDRPSARRLPPAIGVETRPLGPAKWNNVSTHDFYRAVLEGEPYPMRGLVGFGSNLLLAFSDPLRGRQALAALDFYVHADLFMNPTAELADIVLPVASCFEREALRFGFEISAEAQALVQLRQPVVSPPGAARPDTDIIFDLANRLGLGEHFWDGDVQAAYRYQLAPSGLSLEALQAEPRGIRVPLATRHAKHAAPDASGNPQGFPTPSRKVEFWSETLQAGGYTPMPEFSAPPAAKERYPLVLTCAKPTLFCQTQHRVLPSLRRRAPVPEVMLHPDAAARRGIAAGDWVSVETPAGGMRARALLNADIDPRVVVGEHGWWQAAPEMGAPGYDPFSPRGSNYNLTVDPTVRDPISGTTAHRSSCCEVSRAI</sequence>